<feature type="signal peptide" evidence="4">
    <location>
        <begin position="1"/>
        <end position="25"/>
    </location>
</feature>
<reference evidence="6" key="1">
    <citation type="submission" date="2024-02" db="EMBL/GenBank/DDBJ databases">
        <authorList>
            <consortium name="ELIXIR-Norway"/>
            <consortium name="Elixir Norway"/>
        </authorList>
    </citation>
    <scope>NUCLEOTIDE SEQUENCE</scope>
</reference>
<evidence type="ECO:0000256" key="2">
    <source>
        <dbReference type="ARBA" id="ARBA00008156"/>
    </source>
</evidence>
<comment type="similarity">
    <text evidence="2">Belongs to the bacterial PQQ dehydrogenase family.</text>
</comment>
<dbReference type="Pfam" id="PF13360">
    <property type="entry name" value="PQQ_2"/>
    <property type="match status" value="2"/>
</dbReference>
<proteinExistence type="inferred from homology"/>
<organism evidence="6 7">
    <name type="scientific">Sphagnum troendelagicum</name>
    <dbReference type="NCBI Taxonomy" id="128251"/>
    <lineage>
        <taxon>Eukaryota</taxon>
        <taxon>Viridiplantae</taxon>
        <taxon>Streptophyta</taxon>
        <taxon>Embryophyta</taxon>
        <taxon>Bryophyta</taxon>
        <taxon>Sphagnophytina</taxon>
        <taxon>Sphagnopsida</taxon>
        <taxon>Sphagnales</taxon>
        <taxon>Sphagnaceae</taxon>
        <taxon>Sphagnum</taxon>
    </lineage>
</organism>
<evidence type="ECO:0000256" key="1">
    <source>
        <dbReference type="ARBA" id="ARBA00001931"/>
    </source>
</evidence>
<dbReference type="InterPro" id="IPR018391">
    <property type="entry name" value="PQQ_b-propeller_rpt"/>
</dbReference>
<keyword evidence="7" id="KW-1185">Reference proteome</keyword>
<dbReference type="PANTHER" id="PTHR32303:SF10">
    <property type="entry name" value="OUTER MEMBRANE PROTEIN ASSEMBLY FACTOR BAMB"/>
    <property type="match status" value="1"/>
</dbReference>
<evidence type="ECO:0000313" key="6">
    <source>
        <dbReference type="EMBL" id="CAK9198193.1"/>
    </source>
</evidence>
<evidence type="ECO:0000313" key="7">
    <source>
        <dbReference type="Proteomes" id="UP001497512"/>
    </source>
</evidence>
<dbReference type="InterPro" id="IPR011047">
    <property type="entry name" value="Quinoprotein_ADH-like_sf"/>
</dbReference>
<accession>A0ABP0TJF1</accession>
<feature type="domain" description="Pyrrolo-quinoline quinone repeat" evidence="5">
    <location>
        <begin position="444"/>
        <end position="523"/>
    </location>
</feature>
<dbReference type="InterPro" id="IPR002372">
    <property type="entry name" value="PQQ_rpt_dom"/>
</dbReference>
<keyword evidence="3" id="KW-0560">Oxidoreductase</keyword>
<sequence>MESRIVRKCAIVWTLLTLHYATVSGLDSFADAEWPNSGGGIENRREVHGQNCMINEKTAPKLKLKWRFITGHTNFSDVTATPSISDDFVYFPDWAGFLYAVHRENGTLAWKTNLTKVTGTGALGTVFSKHTPVVSGKYLFVGLQSPAVVLAVDRRNGDLIWAKVLDPTLGAIITMSGTVYGTYYYVGVSSAQEGLPVELCCTFQGSFVKIDIETGKIVWRTKMLPDNGGEQGLYAGAALWGSSPSIDAKRNLVFIATGNNYQVPPSVQECQEKQDNKTVPDNPDPCILPGDHSESILALDLDTGDIKWSHHLGGYDTYVTVCPTNPSVAKSPNCPKIPGPDYDFGEAPMMLTIPKITKHSKDAAPGEWQDIVVAGQKSGIVWALDRDDGRLVWANVAGPGGDIGGVSYGSATDSHRVYVSIVNNRVENFTLVPSKNVTQMGGWVGIDASNGTTLWTTATPGTISNLPTGPVSVANGVLFTTSLGPLNGSLYALDAKTGGVLWEYNFNTAIYGGVSLDGDCVFLGQGIEDGFIGIVNHGGAVSAFCIEGD</sequence>
<evidence type="ECO:0000256" key="3">
    <source>
        <dbReference type="ARBA" id="ARBA00023002"/>
    </source>
</evidence>
<dbReference type="PANTHER" id="PTHR32303">
    <property type="entry name" value="QUINOPROTEIN ALCOHOL DEHYDROGENASE (CYTOCHROME C)"/>
    <property type="match status" value="1"/>
</dbReference>
<gene>
    <name evidence="6" type="ORF">CSSPTR1EN2_LOCUS4314</name>
</gene>
<dbReference type="SUPFAM" id="SSF50998">
    <property type="entry name" value="Quinoprotein alcohol dehydrogenase-like"/>
    <property type="match status" value="1"/>
</dbReference>
<evidence type="ECO:0000256" key="4">
    <source>
        <dbReference type="SAM" id="SignalP"/>
    </source>
</evidence>
<dbReference type="Proteomes" id="UP001497512">
    <property type="component" value="Chromosome 12"/>
</dbReference>
<keyword evidence="4" id="KW-0732">Signal</keyword>
<dbReference type="EMBL" id="OZ019904">
    <property type="protein sequence ID" value="CAK9198193.1"/>
    <property type="molecule type" value="Genomic_DNA"/>
</dbReference>
<protein>
    <recommendedName>
        <fullName evidence="5">Pyrrolo-quinoline quinone repeat domain-containing protein</fullName>
    </recommendedName>
</protein>
<comment type="cofactor">
    <cofactor evidence="1">
        <name>pyrroloquinoline quinone</name>
        <dbReference type="ChEBI" id="CHEBI:58442"/>
    </cofactor>
</comment>
<evidence type="ECO:0000259" key="5">
    <source>
        <dbReference type="Pfam" id="PF13360"/>
    </source>
</evidence>
<dbReference type="Gene3D" id="2.140.10.10">
    <property type="entry name" value="Quinoprotein alcohol dehydrogenase-like superfamily"/>
    <property type="match status" value="1"/>
</dbReference>
<feature type="chain" id="PRO_5046925122" description="Pyrrolo-quinoline quinone repeat domain-containing protein" evidence="4">
    <location>
        <begin position="26"/>
        <end position="549"/>
    </location>
</feature>
<feature type="domain" description="Pyrrolo-quinoline quinone repeat" evidence="5">
    <location>
        <begin position="77"/>
        <end position="180"/>
    </location>
</feature>
<dbReference type="SMART" id="SM00564">
    <property type="entry name" value="PQQ"/>
    <property type="match status" value="7"/>
</dbReference>
<name>A0ABP0TJF1_9BRYO</name>